<dbReference type="GO" id="GO:0016779">
    <property type="term" value="F:nucleotidyltransferase activity"/>
    <property type="evidence" value="ECO:0007669"/>
    <property type="project" value="UniProtKB-KW"/>
</dbReference>
<dbReference type="AlphaFoldDB" id="A0A1I0D7Q3"/>
<accession>A0A1I0D7Q3</accession>
<proteinExistence type="predicted"/>
<reference evidence="2" key="1">
    <citation type="submission" date="2016-10" db="EMBL/GenBank/DDBJ databases">
        <authorList>
            <person name="Varghese N."/>
            <person name="Submissions S."/>
        </authorList>
    </citation>
    <scope>NUCLEOTIDE SEQUENCE [LARGE SCALE GENOMIC DNA]</scope>
    <source>
        <strain evidence="2">DSM 1551</strain>
    </source>
</reference>
<evidence type="ECO:0000313" key="1">
    <source>
        <dbReference type="EMBL" id="SET28273.1"/>
    </source>
</evidence>
<protein>
    <submittedName>
        <fullName evidence="1">Glycerol-3-phosphate cytidylyltransferase</fullName>
    </submittedName>
</protein>
<organism evidence="1 2">
    <name type="scientific">Thomasclavelia cocleata</name>
    <dbReference type="NCBI Taxonomy" id="69824"/>
    <lineage>
        <taxon>Bacteria</taxon>
        <taxon>Bacillati</taxon>
        <taxon>Bacillota</taxon>
        <taxon>Erysipelotrichia</taxon>
        <taxon>Erysipelotrichales</taxon>
        <taxon>Coprobacillaceae</taxon>
        <taxon>Thomasclavelia</taxon>
    </lineage>
</organism>
<dbReference type="Gene3D" id="3.40.50.620">
    <property type="entry name" value="HUPs"/>
    <property type="match status" value="1"/>
</dbReference>
<dbReference type="Proteomes" id="UP000198558">
    <property type="component" value="Unassembled WGS sequence"/>
</dbReference>
<sequence length="45" mass="5304">MNVKEYNVDIFVIGDDWKGDFFKDYCEVVYLPCIEGILTIKIKDN</sequence>
<keyword evidence="1" id="KW-0808">Transferase</keyword>
<dbReference type="EMBL" id="FOIN01000005">
    <property type="protein sequence ID" value="SET28273.1"/>
    <property type="molecule type" value="Genomic_DNA"/>
</dbReference>
<name>A0A1I0D7Q3_9FIRM</name>
<evidence type="ECO:0000313" key="2">
    <source>
        <dbReference type="Proteomes" id="UP000198558"/>
    </source>
</evidence>
<gene>
    <name evidence="1" type="ORF">SAMN04489758_10558</name>
</gene>
<keyword evidence="2" id="KW-1185">Reference proteome</keyword>
<dbReference type="InterPro" id="IPR014729">
    <property type="entry name" value="Rossmann-like_a/b/a_fold"/>
</dbReference>
<dbReference type="GeneID" id="78289802"/>
<dbReference type="RefSeq" id="WP_244881251.1">
    <property type="nucleotide sequence ID" value="NZ_CAOJGJ010000011.1"/>
</dbReference>
<keyword evidence="1" id="KW-0548">Nucleotidyltransferase</keyword>